<comment type="caution">
    <text evidence="2">The sequence shown here is derived from an EMBL/GenBank/DDBJ whole genome shotgun (WGS) entry which is preliminary data.</text>
</comment>
<organism evidence="2 3">
    <name type="scientific">Stylosanthes scabra</name>
    <dbReference type="NCBI Taxonomy" id="79078"/>
    <lineage>
        <taxon>Eukaryota</taxon>
        <taxon>Viridiplantae</taxon>
        <taxon>Streptophyta</taxon>
        <taxon>Embryophyta</taxon>
        <taxon>Tracheophyta</taxon>
        <taxon>Spermatophyta</taxon>
        <taxon>Magnoliopsida</taxon>
        <taxon>eudicotyledons</taxon>
        <taxon>Gunneridae</taxon>
        <taxon>Pentapetalae</taxon>
        <taxon>rosids</taxon>
        <taxon>fabids</taxon>
        <taxon>Fabales</taxon>
        <taxon>Fabaceae</taxon>
        <taxon>Papilionoideae</taxon>
        <taxon>50 kb inversion clade</taxon>
        <taxon>dalbergioids sensu lato</taxon>
        <taxon>Dalbergieae</taxon>
        <taxon>Pterocarpus clade</taxon>
        <taxon>Stylosanthes</taxon>
    </lineage>
</organism>
<proteinExistence type="predicted"/>
<accession>A0ABU6ZGZ6</accession>
<feature type="region of interest" description="Disordered" evidence="1">
    <location>
        <begin position="1"/>
        <end position="23"/>
    </location>
</feature>
<protein>
    <submittedName>
        <fullName evidence="2">Uncharacterized protein</fullName>
    </submittedName>
</protein>
<evidence type="ECO:0000256" key="1">
    <source>
        <dbReference type="SAM" id="MobiDB-lite"/>
    </source>
</evidence>
<reference evidence="2 3" key="1">
    <citation type="journal article" date="2023" name="Plants (Basel)">
        <title>Bridging the Gap: Combining Genomics and Transcriptomics Approaches to Understand Stylosanthes scabra, an Orphan Legume from the Brazilian Caatinga.</title>
        <authorList>
            <person name="Ferreira-Neto J.R.C."/>
            <person name="da Silva M.D."/>
            <person name="Binneck E."/>
            <person name="de Melo N.F."/>
            <person name="da Silva R.H."/>
            <person name="de Melo A.L.T.M."/>
            <person name="Pandolfi V."/>
            <person name="Bustamante F.O."/>
            <person name="Brasileiro-Vidal A.C."/>
            <person name="Benko-Iseppon A.M."/>
        </authorList>
    </citation>
    <scope>NUCLEOTIDE SEQUENCE [LARGE SCALE GENOMIC DNA]</scope>
    <source>
        <tissue evidence="2">Leaves</tissue>
    </source>
</reference>
<feature type="compositionally biased region" description="Basic and acidic residues" evidence="1">
    <location>
        <begin position="10"/>
        <end position="23"/>
    </location>
</feature>
<evidence type="ECO:0000313" key="2">
    <source>
        <dbReference type="EMBL" id="MED6221249.1"/>
    </source>
</evidence>
<dbReference type="Proteomes" id="UP001341840">
    <property type="component" value="Unassembled WGS sequence"/>
</dbReference>
<name>A0ABU6ZGZ6_9FABA</name>
<sequence>MALQGRSRRQAREDAWGEQADEAKLEVQAGQVPQEEEDLHRLNRVWHIAKALTSHAESFIPQTQEHTGLDELFHMTPCPSAEFTSIVETFRMSRA</sequence>
<gene>
    <name evidence="2" type="ORF">PIB30_052655</name>
</gene>
<dbReference type="EMBL" id="JASCZI010272244">
    <property type="protein sequence ID" value="MED6221249.1"/>
    <property type="molecule type" value="Genomic_DNA"/>
</dbReference>
<keyword evidence="3" id="KW-1185">Reference proteome</keyword>
<evidence type="ECO:0000313" key="3">
    <source>
        <dbReference type="Proteomes" id="UP001341840"/>
    </source>
</evidence>